<evidence type="ECO:0000313" key="3">
    <source>
        <dbReference type="Proteomes" id="UP001174909"/>
    </source>
</evidence>
<dbReference type="AlphaFoldDB" id="A0AA35RFD6"/>
<accession>A0AA35RFD6</accession>
<evidence type="ECO:0000313" key="2">
    <source>
        <dbReference type="EMBL" id="CAI8009137.1"/>
    </source>
</evidence>
<organism evidence="2 3">
    <name type="scientific">Geodia barretti</name>
    <name type="common">Barrett's horny sponge</name>
    <dbReference type="NCBI Taxonomy" id="519541"/>
    <lineage>
        <taxon>Eukaryota</taxon>
        <taxon>Metazoa</taxon>
        <taxon>Porifera</taxon>
        <taxon>Demospongiae</taxon>
        <taxon>Heteroscleromorpha</taxon>
        <taxon>Tetractinellida</taxon>
        <taxon>Astrophorina</taxon>
        <taxon>Geodiidae</taxon>
        <taxon>Geodia</taxon>
    </lineage>
</organism>
<comment type="caution">
    <text evidence="2">The sequence shown here is derived from an EMBL/GenBank/DDBJ whole genome shotgun (WGS) entry which is preliminary data.</text>
</comment>
<proteinExistence type="predicted"/>
<gene>
    <name evidence="2" type="ORF">GBAR_LOCUS6186</name>
</gene>
<evidence type="ECO:0000256" key="1">
    <source>
        <dbReference type="SAM" id="Phobius"/>
    </source>
</evidence>
<dbReference type="Proteomes" id="UP001174909">
    <property type="component" value="Unassembled WGS sequence"/>
</dbReference>
<keyword evidence="1" id="KW-0472">Membrane</keyword>
<keyword evidence="3" id="KW-1185">Reference proteome</keyword>
<feature type="transmembrane region" description="Helical" evidence="1">
    <location>
        <begin position="37"/>
        <end position="62"/>
    </location>
</feature>
<feature type="transmembrane region" description="Helical" evidence="1">
    <location>
        <begin position="6"/>
        <end position="25"/>
    </location>
</feature>
<protein>
    <submittedName>
        <fullName evidence="2">Uncharacterized protein</fullName>
    </submittedName>
</protein>
<sequence length="110" mass="11770">MLEVAVWIGVVVVGLAVLAFLEVLRSNSFIGAHRGEIWMALPTVALCVLASIAGAGAVLFFFRFFLGRMSHVVAWPYLVLALAAIFAVGHYLLRQRTAGPGHPNGFGSDC</sequence>
<keyword evidence="1" id="KW-1133">Transmembrane helix</keyword>
<feature type="transmembrane region" description="Helical" evidence="1">
    <location>
        <begin position="74"/>
        <end position="93"/>
    </location>
</feature>
<name>A0AA35RFD6_GEOBA</name>
<dbReference type="EMBL" id="CASHTH010000926">
    <property type="protein sequence ID" value="CAI8009137.1"/>
    <property type="molecule type" value="Genomic_DNA"/>
</dbReference>
<keyword evidence="1" id="KW-0812">Transmembrane</keyword>
<reference evidence="2" key="1">
    <citation type="submission" date="2023-03" db="EMBL/GenBank/DDBJ databases">
        <authorList>
            <person name="Steffen K."/>
            <person name="Cardenas P."/>
        </authorList>
    </citation>
    <scope>NUCLEOTIDE SEQUENCE</scope>
</reference>